<dbReference type="Proteomes" id="UP000066624">
    <property type="component" value="Chromosome"/>
</dbReference>
<evidence type="ECO:0000256" key="2">
    <source>
        <dbReference type="ARBA" id="ARBA00022617"/>
    </source>
</evidence>
<dbReference type="Pfam" id="PF00034">
    <property type="entry name" value="Cytochrom_C"/>
    <property type="match status" value="1"/>
</dbReference>
<dbReference type="GO" id="GO:0020037">
    <property type="term" value="F:heme binding"/>
    <property type="evidence" value="ECO:0007669"/>
    <property type="project" value="InterPro"/>
</dbReference>
<dbReference type="OrthoDB" id="9796421at2"/>
<evidence type="ECO:0000256" key="4">
    <source>
        <dbReference type="ARBA" id="ARBA00022982"/>
    </source>
</evidence>
<dbReference type="InterPro" id="IPR050597">
    <property type="entry name" value="Cytochrome_c_Oxidase_Subunit"/>
</dbReference>
<keyword evidence="2" id="KW-0349">Heme</keyword>
<reference evidence="6 7" key="1">
    <citation type="submission" date="2015-07" db="EMBL/GenBank/DDBJ databases">
        <authorList>
            <person name="Noorani M."/>
        </authorList>
    </citation>
    <scope>NUCLEOTIDE SEQUENCE [LARGE SCALE GENOMIC DNA]</scope>
    <source>
        <strain evidence="6 7">KCTC 42284</strain>
    </source>
</reference>
<dbReference type="STRING" id="1579979.WM2015_1337"/>
<dbReference type="KEGG" id="wma:WM2015_1337"/>
<accession>A0A0K0XVJ1</accession>
<protein>
    <submittedName>
        <fullName evidence="6">Cytochrome C</fullName>
    </submittedName>
</protein>
<evidence type="ECO:0000256" key="1">
    <source>
        <dbReference type="ARBA" id="ARBA00022448"/>
    </source>
</evidence>
<dbReference type="PANTHER" id="PTHR33751">
    <property type="entry name" value="CBB3-TYPE CYTOCHROME C OXIDASE SUBUNIT FIXP"/>
    <property type="match status" value="1"/>
</dbReference>
<keyword evidence="5" id="KW-0408">Iron</keyword>
<evidence type="ECO:0000256" key="3">
    <source>
        <dbReference type="ARBA" id="ARBA00022723"/>
    </source>
</evidence>
<evidence type="ECO:0000313" key="6">
    <source>
        <dbReference type="EMBL" id="AKS41709.1"/>
    </source>
</evidence>
<dbReference type="InterPro" id="IPR009056">
    <property type="entry name" value="Cyt_c-like_dom"/>
</dbReference>
<dbReference type="SUPFAM" id="SSF46626">
    <property type="entry name" value="Cytochrome c"/>
    <property type="match status" value="1"/>
</dbReference>
<dbReference type="InterPro" id="IPR036909">
    <property type="entry name" value="Cyt_c-like_dom_sf"/>
</dbReference>
<proteinExistence type="predicted"/>
<gene>
    <name evidence="6" type="ORF">WM2015_1337</name>
</gene>
<keyword evidence="1" id="KW-0813">Transport</keyword>
<organism evidence="6 7">
    <name type="scientific">Wenzhouxiangella marina</name>
    <dbReference type="NCBI Taxonomy" id="1579979"/>
    <lineage>
        <taxon>Bacteria</taxon>
        <taxon>Pseudomonadati</taxon>
        <taxon>Pseudomonadota</taxon>
        <taxon>Gammaproteobacteria</taxon>
        <taxon>Chromatiales</taxon>
        <taxon>Wenzhouxiangellaceae</taxon>
        <taxon>Wenzhouxiangella</taxon>
    </lineage>
</organism>
<keyword evidence="3" id="KW-0479">Metal-binding</keyword>
<name>A0A0K0XVJ1_9GAMM</name>
<dbReference type="GO" id="GO:0009055">
    <property type="term" value="F:electron transfer activity"/>
    <property type="evidence" value="ECO:0007669"/>
    <property type="project" value="InterPro"/>
</dbReference>
<evidence type="ECO:0000313" key="7">
    <source>
        <dbReference type="Proteomes" id="UP000066624"/>
    </source>
</evidence>
<keyword evidence="7" id="KW-1185">Reference proteome</keyword>
<dbReference type="Gene3D" id="1.10.760.10">
    <property type="entry name" value="Cytochrome c-like domain"/>
    <property type="match status" value="1"/>
</dbReference>
<dbReference type="PROSITE" id="PS51007">
    <property type="entry name" value="CYTC"/>
    <property type="match status" value="1"/>
</dbReference>
<dbReference type="GO" id="GO:0046872">
    <property type="term" value="F:metal ion binding"/>
    <property type="evidence" value="ECO:0007669"/>
    <property type="project" value="UniProtKB-KW"/>
</dbReference>
<dbReference type="RefSeq" id="WP_082169875.1">
    <property type="nucleotide sequence ID" value="NZ_CP012154.1"/>
</dbReference>
<evidence type="ECO:0000256" key="5">
    <source>
        <dbReference type="ARBA" id="ARBA00023004"/>
    </source>
</evidence>
<dbReference type="PANTHER" id="PTHR33751:SF9">
    <property type="entry name" value="CYTOCHROME C4"/>
    <property type="match status" value="1"/>
</dbReference>
<sequence length="109" mass="11794">MLNRLFLMLALCAGLAMPAVAQSGDAERGRILAYTCTGCHGIPYQKNVYPSYSVPRIGGQTEGYIVASLKAYRSGERQHATMQAQANTLSDQDIADIAAYFVSLTEDSE</sequence>
<dbReference type="AlphaFoldDB" id="A0A0K0XVJ1"/>
<dbReference type="EMBL" id="CP012154">
    <property type="protein sequence ID" value="AKS41709.1"/>
    <property type="molecule type" value="Genomic_DNA"/>
</dbReference>
<keyword evidence="4" id="KW-0249">Electron transport</keyword>